<proteinExistence type="predicted"/>
<comment type="caution">
    <text evidence="2">The sequence shown here is derived from an EMBL/GenBank/DDBJ whole genome shotgun (WGS) entry which is preliminary data.</text>
</comment>
<dbReference type="AlphaFoldDB" id="A0A5S4FAJ3"/>
<gene>
    <name evidence="2" type="ORF">ETD85_56770</name>
</gene>
<evidence type="ECO:0000313" key="3">
    <source>
        <dbReference type="Proteomes" id="UP000306628"/>
    </source>
</evidence>
<dbReference type="Gene3D" id="2.160.20.80">
    <property type="entry name" value="E3 ubiquitin-protein ligase SopA"/>
    <property type="match status" value="1"/>
</dbReference>
<dbReference type="EMBL" id="VCKX01000408">
    <property type="protein sequence ID" value="TMR14388.1"/>
    <property type="molecule type" value="Genomic_DNA"/>
</dbReference>
<dbReference type="RefSeq" id="WP_138698140.1">
    <property type="nucleotide sequence ID" value="NZ_JBHSAZ010000014.1"/>
</dbReference>
<dbReference type="InterPro" id="IPR051082">
    <property type="entry name" value="Pentapeptide-BTB/POZ_domain"/>
</dbReference>
<name>A0A5S4FAJ3_9ACTN</name>
<organism evidence="2 3">
    <name type="scientific">Nonomuraea zeae</name>
    <dbReference type="NCBI Taxonomy" id="1642303"/>
    <lineage>
        <taxon>Bacteria</taxon>
        <taxon>Bacillati</taxon>
        <taxon>Actinomycetota</taxon>
        <taxon>Actinomycetes</taxon>
        <taxon>Streptosporangiales</taxon>
        <taxon>Streptosporangiaceae</taxon>
        <taxon>Nonomuraea</taxon>
    </lineage>
</organism>
<dbReference type="SUPFAM" id="SSF141571">
    <property type="entry name" value="Pentapeptide repeat-like"/>
    <property type="match status" value="1"/>
</dbReference>
<sequence length="310" mass="33198">MMWRRSSTGQPTAPLTRAEFDALPAKDRAELHNSATESRRQLITTLVQIATTLGVLISLLLTAQGLAQTAQSIDAAREEQRVAREGLAVTRKGQISDRFGRAVEQLASKSLDVRVAGMFALEGVAREETSYREATTDLLATYVVGNGRKGASLQPRDIQGALAVLGRTRPADPKTGWLQLARAQIPGARLRGLYLARSNLMQADLSRALIHESDLSGADLRAAGLKDAFLIGSSFADANFNLADLSKATLTSADLSRANLYAADLTGASFYDVQLAGAELGYAKLSGATGLPPVAKLKKIVKWNSHTVWP</sequence>
<keyword evidence="1" id="KW-0812">Transmembrane</keyword>
<feature type="transmembrane region" description="Helical" evidence="1">
    <location>
        <begin position="42"/>
        <end position="63"/>
    </location>
</feature>
<keyword evidence="1" id="KW-1133">Transmembrane helix</keyword>
<keyword evidence="1" id="KW-0472">Membrane</keyword>
<evidence type="ECO:0000313" key="2">
    <source>
        <dbReference type="EMBL" id="TMR14388.1"/>
    </source>
</evidence>
<dbReference type="Pfam" id="PF00805">
    <property type="entry name" value="Pentapeptide"/>
    <property type="match status" value="2"/>
</dbReference>
<dbReference type="Proteomes" id="UP000306628">
    <property type="component" value="Unassembled WGS sequence"/>
</dbReference>
<keyword evidence="3" id="KW-1185">Reference proteome</keyword>
<reference evidence="2 3" key="1">
    <citation type="submission" date="2019-05" db="EMBL/GenBank/DDBJ databases">
        <title>Draft genome sequence of Nonomuraea zeae DSM 100528.</title>
        <authorList>
            <person name="Saricaoglu S."/>
            <person name="Isik K."/>
        </authorList>
    </citation>
    <scope>NUCLEOTIDE SEQUENCE [LARGE SCALE GENOMIC DNA]</scope>
    <source>
        <strain evidence="2 3">DSM 100528</strain>
    </source>
</reference>
<protein>
    <submittedName>
        <fullName evidence="2">Pentapeptide repeat-containing protein</fullName>
    </submittedName>
</protein>
<evidence type="ECO:0000256" key="1">
    <source>
        <dbReference type="SAM" id="Phobius"/>
    </source>
</evidence>
<dbReference type="OrthoDB" id="4563217at2"/>
<dbReference type="InterPro" id="IPR001646">
    <property type="entry name" value="5peptide_repeat"/>
</dbReference>
<dbReference type="PANTHER" id="PTHR14136">
    <property type="entry name" value="BTB_POZ DOMAIN-CONTAINING PROTEIN KCTD9"/>
    <property type="match status" value="1"/>
</dbReference>
<accession>A0A5S4FAJ3</accession>
<dbReference type="PANTHER" id="PTHR14136:SF17">
    <property type="entry name" value="BTB_POZ DOMAIN-CONTAINING PROTEIN KCTD9"/>
    <property type="match status" value="1"/>
</dbReference>